<evidence type="ECO:0000313" key="2">
    <source>
        <dbReference type="Proteomes" id="UP000478052"/>
    </source>
</evidence>
<gene>
    <name evidence="1" type="ORF">FWK35_00037530</name>
</gene>
<dbReference type="AlphaFoldDB" id="A0A6G0Z7M7"/>
<dbReference type="EMBL" id="VUJU01001128">
    <property type="protein sequence ID" value="KAF0766693.1"/>
    <property type="molecule type" value="Genomic_DNA"/>
</dbReference>
<dbReference type="Proteomes" id="UP000478052">
    <property type="component" value="Unassembled WGS sequence"/>
</dbReference>
<name>A0A6G0Z7M7_APHCR</name>
<organism evidence="1 2">
    <name type="scientific">Aphis craccivora</name>
    <name type="common">Cowpea aphid</name>
    <dbReference type="NCBI Taxonomy" id="307492"/>
    <lineage>
        <taxon>Eukaryota</taxon>
        <taxon>Metazoa</taxon>
        <taxon>Ecdysozoa</taxon>
        <taxon>Arthropoda</taxon>
        <taxon>Hexapoda</taxon>
        <taxon>Insecta</taxon>
        <taxon>Pterygota</taxon>
        <taxon>Neoptera</taxon>
        <taxon>Paraneoptera</taxon>
        <taxon>Hemiptera</taxon>
        <taxon>Sternorrhyncha</taxon>
        <taxon>Aphidomorpha</taxon>
        <taxon>Aphidoidea</taxon>
        <taxon>Aphididae</taxon>
        <taxon>Aphidini</taxon>
        <taxon>Aphis</taxon>
        <taxon>Aphis</taxon>
    </lineage>
</organism>
<protein>
    <submittedName>
        <fullName evidence="1">Uncharacterized protein</fullName>
    </submittedName>
</protein>
<evidence type="ECO:0000313" key="1">
    <source>
        <dbReference type="EMBL" id="KAF0766693.1"/>
    </source>
</evidence>
<accession>A0A6G0Z7M7</accession>
<reference evidence="1 2" key="1">
    <citation type="submission" date="2019-08" db="EMBL/GenBank/DDBJ databases">
        <title>Whole genome of Aphis craccivora.</title>
        <authorList>
            <person name="Voronova N.V."/>
            <person name="Shulinski R.S."/>
            <person name="Bandarenka Y.V."/>
            <person name="Zhorov D.G."/>
            <person name="Warner D."/>
        </authorList>
    </citation>
    <scope>NUCLEOTIDE SEQUENCE [LARGE SCALE GENOMIC DNA]</scope>
    <source>
        <strain evidence="1">180601</strain>
        <tissue evidence="1">Whole Body</tissue>
    </source>
</reference>
<proteinExistence type="predicted"/>
<keyword evidence="2" id="KW-1185">Reference proteome</keyword>
<sequence length="73" mass="8452">MRRSEDDIISRVILNWKPMGKRPPGRPRKRWLDVVQVDLERLTEMEGSCSLGPVTLMAVHRNNHIASEKVTDE</sequence>
<comment type="caution">
    <text evidence="1">The sequence shown here is derived from an EMBL/GenBank/DDBJ whole genome shotgun (WGS) entry which is preliminary data.</text>
</comment>